<evidence type="ECO:0000313" key="1">
    <source>
        <dbReference type="EMBL" id="NGY63016.1"/>
    </source>
</evidence>
<evidence type="ECO:0000313" key="2">
    <source>
        <dbReference type="Proteomes" id="UP000481360"/>
    </source>
</evidence>
<sequence length="380" mass="40417">MVKSVVHAYPWDLIGDPEAVARYQGLGVDAIALAASYHTVRAATPLHPRHRLVDARHAAFYLPVREANFGRLVPAEPSWMDGSNSFGEAADLVRAAGLPVYAWTVLTHNSRLGDLHPDVTVVNAFGDRYPYALCTSQPDVVEYTSVLVSEVLELGAPDGIILEACGPLGFFHGGHHEKTDGTDWNPVQQKLLSLCFCSSCTALYADPDALREAVRAGVDRGAPRESRSVEEALGALAEDVQAVRTGIVRSLRQRLVGEIRAAAPSVRIGMHVTADPWGTGPFATVAGGLDADVDVLTTMCWPGPDVAVPGIEALRAAAPDTRIAAYVLGLPPKPADGAALAKEWLAYLDAGVEEFHLYHGGLASAARLEALREAVAAVSR</sequence>
<comment type="caution">
    <text evidence="1">The sequence shown here is derived from an EMBL/GenBank/DDBJ whole genome shotgun (WGS) entry which is preliminary data.</text>
</comment>
<gene>
    <name evidence="1" type="ORF">G7043_29250</name>
</gene>
<dbReference type="Proteomes" id="UP000481360">
    <property type="component" value="Unassembled WGS sequence"/>
</dbReference>
<organism evidence="1 2">
    <name type="scientific">Lentzea alba</name>
    <dbReference type="NCBI Taxonomy" id="2714351"/>
    <lineage>
        <taxon>Bacteria</taxon>
        <taxon>Bacillati</taxon>
        <taxon>Actinomycetota</taxon>
        <taxon>Actinomycetes</taxon>
        <taxon>Pseudonocardiales</taxon>
        <taxon>Pseudonocardiaceae</taxon>
        <taxon>Lentzea</taxon>
    </lineage>
</organism>
<dbReference type="AlphaFoldDB" id="A0A7C9VWZ9"/>
<evidence type="ECO:0008006" key="3">
    <source>
        <dbReference type="Google" id="ProtNLM"/>
    </source>
</evidence>
<reference evidence="1 2" key="1">
    <citation type="submission" date="2020-03" db="EMBL/GenBank/DDBJ databases">
        <title>Isolation and identification of active actinomycetes.</title>
        <authorList>
            <person name="Sun X."/>
        </authorList>
    </citation>
    <scope>NUCLEOTIDE SEQUENCE [LARGE SCALE GENOMIC DNA]</scope>
    <source>
        <strain evidence="1 2">NEAU-D13</strain>
    </source>
</reference>
<keyword evidence="2" id="KW-1185">Reference proteome</keyword>
<name>A0A7C9VWZ9_9PSEU</name>
<dbReference type="EMBL" id="JAAMPJ010000008">
    <property type="protein sequence ID" value="NGY63016.1"/>
    <property type="molecule type" value="Genomic_DNA"/>
</dbReference>
<proteinExistence type="predicted"/>
<protein>
    <recommendedName>
        <fullName evidence="3">Alanine-rich protein</fullName>
    </recommendedName>
</protein>
<accession>A0A7C9VWZ9</accession>